<dbReference type="Gene3D" id="3.40.50.720">
    <property type="entry name" value="NAD(P)-binding Rossmann-like Domain"/>
    <property type="match status" value="1"/>
</dbReference>
<feature type="domain" description="Pyrroline-5-carboxylate reductase catalytic N-terminal" evidence="1">
    <location>
        <begin position="3"/>
        <end position="98"/>
    </location>
</feature>
<keyword evidence="4" id="KW-1185">Reference proteome</keyword>
<dbReference type="SUPFAM" id="SSF51735">
    <property type="entry name" value="NAD(P)-binding Rossmann-fold domains"/>
    <property type="match status" value="1"/>
</dbReference>
<proteinExistence type="predicted"/>
<gene>
    <name evidence="3" type="ORF">GCM10008943_27590</name>
</gene>
<dbReference type="Pfam" id="PF03807">
    <property type="entry name" value="F420_oxidored"/>
    <property type="match status" value="1"/>
</dbReference>
<evidence type="ECO:0000313" key="4">
    <source>
        <dbReference type="Proteomes" id="UP001424441"/>
    </source>
</evidence>
<protein>
    <submittedName>
        <fullName evidence="3">NAD(P)-dependent oxidoreductase</fullName>
    </submittedName>
</protein>
<name>A0ABN1GFM1_9HYPH</name>
<dbReference type="Pfam" id="PF09130">
    <property type="entry name" value="DUF1932"/>
    <property type="match status" value="1"/>
</dbReference>
<organism evidence="3 4">
    <name type="scientific">Paenochrobactrum glaciei</name>
    <dbReference type="NCBI Taxonomy" id="486407"/>
    <lineage>
        <taxon>Bacteria</taxon>
        <taxon>Pseudomonadati</taxon>
        <taxon>Pseudomonadota</taxon>
        <taxon>Alphaproteobacteria</taxon>
        <taxon>Hyphomicrobiales</taxon>
        <taxon>Brucellaceae</taxon>
        <taxon>Paenochrobactrum</taxon>
    </lineage>
</organism>
<dbReference type="SUPFAM" id="SSF48179">
    <property type="entry name" value="6-phosphogluconate dehydrogenase C-terminal domain-like"/>
    <property type="match status" value="1"/>
</dbReference>
<dbReference type="InterPro" id="IPR036291">
    <property type="entry name" value="NAD(P)-bd_dom_sf"/>
</dbReference>
<evidence type="ECO:0000313" key="3">
    <source>
        <dbReference type="EMBL" id="GAA0610492.1"/>
    </source>
</evidence>
<dbReference type="InterPro" id="IPR015814">
    <property type="entry name" value="Pgluconate_DH_NAD-bd_C"/>
</dbReference>
<dbReference type="Proteomes" id="UP001424441">
    <property type="component" value="Unassembled WGS sequence"/>
</dbReference>
<comment type="caution">
    <text evidence="3">The sequence shown here is derived from an EMBL/GenBank/DDBJ whole genome shotgun (WGS) entry which is preliminary data.</text>
</comment>
<sequence length="295" mass="31355">MTKIAFIGFGEAAQSMAKDLAKQSQIEEIVVYDVRFSDKQASADLLAKAESMNVVPIMDLSALSDVDFVLSLVVGSATQAVAKSVSAYLSDTAIFIDLNSVGPATKTLAAVEIRKGKGTFVEGAVMARVPPYGAKVPIFVAGSAAEETAEKLNALGMNLEAVGTEPGQASALKMIRSVMVKGVEALLIEALSAAEKAGVTEKILDSVGETFPGVNWRETSDYYLSRTFEHGARRVTEMNEAANTIEELGFSPHMSRAACKVIGKAHEELKKENLSSNDGYKKFVPSLSRLLVKGG</sequence>
<dbReference type="Gene3D" id="1.10.1040.10">
    <property type="entry name" value="N-(1-d-carboxylethyl)-l-norvaline Dehydrogenase, domain 2"/>
    <property type="match status" value="1"/>
</dbReference>
<evidence type="ECO:0000259" key="1">
    <source>
        <dbReference type="Pfam" id="PF03807"/>
    </source>
</evidence>
<dbReference type="InterPro" id="IPR028939">
    <property type="entry name" value="P5C_Rdtase_cat_N"/>
</dbReference>
<dbReference type="EMBL" id="BAAADE010000007">
    <property type="protein sequence ID" value="GAA0610492.1"/>
    <property type="molecule type" value="Genomic_DNA"/>
</dbReference>
<accession>A0ABN1GFM1</accession>
<dbReference type="InterPro" id="IPR008927">
    <property type="entry name" value="6-PGluconate_DH-like_C_sf"/>
</dbReference>
<dbReference type="RefSeq" id="WP_343806610.1">
    <property type="nucleotide sequence ID" value="NZ_BAAADE010000007.1"/>
</dbReference>
<reference evidence="3 4" key="1">
    <citation type="journal article" date="2019" name="Int. J. Syst. Evol. Microbiol.">
        <title>The Global Catalogue of Microorganisms (GCM) 10K type strain sequencing project: providing services to taxonomists for standard genome sequencing and annotation.</title>
        <authorList>
            <consortium name="The Broad Institute Genomics Platform"/>
            <consortium name="The Broad Institute Genome Sequencing Center for Infectious Disease"/>
            <person name="Wu L."/>
            <person name="Ma J."/>
        </authorList>
    </citation>
    <scope>NUCLEOTIDE SEQUENCE [LARGE SCALE GENOMIC DNA]</scope>
    <source>
        <strain evidence="3 4">JCM 15115</strain>
    </source>
</reference>
<evidence type="ECO:0000259" key="2">
    <source>
        <dbReference type="Pfam" id="PF09130"/>
    </source>
</evidence>
<dbReference type="InterPro" id="IPR013328">
    <property type="entry name" value="6PGD_dom2"/>
</dbReference>
<feature type="domain" description="Phosphogluconate dehydrogenase NAD-binding putative C-terminal" evidence="2">
    <location>
        <begin position="194"/>
        <end position="261"/>
    </location>
</feature>